<dbReference type="EMBL" id="GEEE01007221">
    <property type="protein sequence ID" value="JAP56004.1"/>
    <property type="molecule type" value="Transcribed_RNA"/>
</dbReference>
<sequence>MSKYSPPILQNEWLVRAFLLKKQDTQKGVTLKRCLSVHERGPLATSHLHIGPLTAQIQVHAVWFIRGKHVRILSGSLLRNRKLWFEAQLAGTVPAEGEEFTRLGETCSVSATASNLSDISIIREIDWRGNSTDVHAGIREEGWVVTAA</sequence>
<protein>
    <submittedName>
        <fullName evidence="1">RCC1 domain-containing protein 1</fullName>
    </submittedName>
</protein>
<organism evidence="1">
    <name type="scientific">Schistocephalus solidus</name>
    <name type="common">Tapeworm</name>
    <dbReference type="NCBI Taxonomy" id="70667"/>
    <lineage>
        <taxon>Eukaryota</taxon>
        <taxon>Metazoa</taxon>
        <taxon>Spiralia</taxon>
        <taxon>Lophotrochozoa</taxon>
        <taxon>Platyhelminthes</taxon>
        <taxon>Cestoda</taxon>
        <taxon>Eucestoda</taxon>
        <taxon>Diphyllobothriidea</taxon>
        <taxon>Diphyllobothriidae</taxon>
        <taxon>Schistocephalus</taxon>
    </lineage>
</organism>
<accession>A0A0X3PW30</accession>
<proteinExistence type="predicted"/>
<gene>
    <name evidence="1" type="primary">RCCD1</name>
    <name evidence="1" type="ORF">TR127361</name>
</gene>
<dbReference type="AlphaFoldDB" id="A0A0X3PW30"/>
<name>A0A0X3PW30_SCHSO</name>
<evidence type="ECO:0000313" key="1">
    <source>
        <dbReference type="EMBL" id="JAP56004.1"/>
    </source>
</evidence>
<reference evidence="1" key="1">
    <citation type="submission" date="2016-01" db="EMBL/GenBank/DDBJ databases">
        <title>Reference transcriptome for the parasite Schistocephalus solidus: insights into the molecular evolution of parasitism.</title>
        <authorList>
            <person name="Hebert F.O."/>
            <person name="Grambauer S."/>
            <person name="Barber I."/>
            <person name="Landry C.R."/>
            <person name="Aubin-Horth N."/>
        </authorList>
    </citation>
    <scope>NUCLEOTIDE SEQUENCE</scope>
</reference>